<gene>
    <name evidence="8" type="ORF">EFBL_2645</name>
</gene>
<evidence type="ECO:0000259" key="7">
    <source>
        <dbReference type="Pfam" id="PF01258"/>
    </source>
</evidence>
<dbReference type="NCBIfam" id="TIGR02890">
    <property type="entry name" value="bacill_yteA"/>
    <property type="match status" value="1"/>
</dbReference>
<dbReference type="Proteomes" id="UP000217785">
    <property type="component" value="Unassembled WGS sequence"/>
</dbReference>
<feature type="region of interest" description="Disordered" evidence="6">
    <location>
        <begin position="241"/>
        <end position="261"/>
    </location>
</feature>
<comment type="caution">
    <text evidence="8">The sequence shown here is derived from an EMBL/GenBank/DDBJ whole genome shotgun (WGS) entry which is preliminary data.</text>
</comment>
<evidence type="ECO:0000313" key="8">
    <source>
        <dbReference type="EMBL" id="GAX90985.1"/>
    </source>
</evidence>
<sequence length="261" mass="30540">MNLTSEQLLELRNRLEEEMTDIRDALDRNDRFGIPNSMVDQLGELSMYDNHPADIGDELYERGKDLALRDAESIRLARIDEALERMEDGTYGTCAHCGQEIPFERLQAEPAAEFCVRCQEDAEEHEIEENRPVEENFEYPGYGRVFNDNNRHEQVPYDGEDAWQDVERYGTSNSAVDFEDGTDPELLYIDSEERRGYVEDLEGYLTADLHGNPTGFTRNEAYRRNARDYMDELNWMGLESDDMLNESSENNWDRFDEDRRE</sequence>
<feature type="domain" description="Zinc finger DksA/TraR C4-type" evidence="7">
    <location>
        <begin position="89"/>
        <end position="123"/>
    </location>
</feature>
<dbReference type="SUPFAM" id="SSF109635">
    <property type="entry name" value="DnaK suppressor protein DksA, alpha-hairpin domain"/>
    <property type="match status" value="1"/>
</dbReference>
<organism evidence="8 9">
    <name type="scientific">Effusibacillus lacus</name>
    <dbReference type="NCBI Taxonomy" id="1348429"/>
    <lineage>
        <taxon>Bacteria</taxon>
        <taxon>Bacillati</taxon>
        <taxon>Bacillota</taxon>
        <taxon>Bacilli</taxon>
        <taxon>Bacillales</taxon>
        <taxon>Alicyclobacillaceae</taxon>
        <taxon>Effusibacillus</taxon>
    </lineage>
</organism>
<keyword evidence="5" id="KW-0175">Coiled coil</keyword>
<protein>
    <submittedName>
        <fullName evidence="8">Molecular chaperone DnaK</fullName>
    </submittedName>
</protein>
<evidence type="ECO:0000256" key="6">
    <source>
        <dbReference type="SAM" id="MobiDB-lite"/>
    </source>
</evidence>
<dbReference type="SUPFAM" id="SSF57716">
    <property type="entry name" value="Glucocorticoid receptor-like (DNA-binding domain)"/>
    <property type="match status" value="1"/>
</dbReference>
<evidence type="ECO:0000313" key="9">
    <source>
        <dbReference type="Proteomes" id="UP000217785"/>
    </source>
</evidence>
<dbReference type="InterPro" id="IPR000962">
    <property type="entry name" value="Znf_DskA_TraR"/>
</dbReference>
<keyword evidence="9" id="KW-1185">Reference proteome</keyword>
<accession>A0A292YR65</accession>
<keyword evidence="1" id="KW-0479">Metal-binding</keyword>
<dbReference type="PANTHER" id="PTHR33823:SF4">
    <property type="entry name" value="GENERAL STRESS PROTEIN 16O"/>
    <property type="match status" value="1"/>
</dbReference>
<dbReference type="InterPro" id="IPR037187">
    <property type="entry name" value="DnaK_N"/>
</dbReference>
<dbReference type="PROSITE" id="PS51128">
    <property type="entry name" value="ZF_DKSA_2"/>
    <property type="match status" value="1"/>
</dbReference>
<dbReference type="PANTHER" id="PTHR33823">
    <property type="entry name" value="RNA POLYMERASE-BINDING TRANSCRIPTION FACTOR DKSA-RELATED"/>
    <property type="match status" value="1"/>
</dbReference>
<reference evidence="9" key="1">
    <citation type="submission" date="2017-07" db="EMBL/GenBank/DDBJ databases">
        <title>Draft genome sequence of Effusibacillus lacus strain skLN1.</title>
        <authorList>
            <person name="Watanabe M."/>
            <person name="Kojima H."/>
            <person name="Fukui M."/>
        </authorList>
    </citation>
    <scope>NUCLEOTIDE SEQUENCE [LARGE SCALE GENOMIC DNA]</scope>
    <source>
        <strain evidence="9">skLN1</strain>
    </source>
</reference>
<dbReference type="Gene3D" id="1.20.120.910">
    <property type="entry name" value="DksA, coiled-coil domain"/>
    <property type="match status" value="1"/>
</dbReference>
<dbReference type="InterPro" id="IPR014240">
    <property type="entry name" value="YteA"/>
</dbReference>
<evidence type="ECO:0000256" key="2">
    <source>
        <dbReference type="ARBA" id="ARBA00022771"/>
    </source>
</evidence>
<feature type="compositionally biased region" description="Basic and acidic residues" evidence="6">
    <location>
        <begin position="251"/>
        <end position="261"/>
    </location>
</feature>
<dbReference type="OrthoDB" id="9811543at2"/>
<evidence type="ECO:0000256" key="5">
    <source>
        <dbReference type="SAM" id="Coils"/>
    </source>
</evidence>
<evidence type="ECO:0000256" key="1">
    <source>
        <dbReference type="ARBA" id="ARBA00022723"/>
    </source>
</evidence>
<feature type="coiled-coil region" evidence="5">
    <location>
        <begin position="1"/>
        <end position="28"/>
    </location>
</feature>
<proteinExistence type="predicted"/>
<evidence type="ECO:0000256" key="4">
    <source>
        <dbReference type="PROSITE-ProRule" id="PRU00510"/>
    </source>
</evidence>
<dbReference type="Pfam" id="PF01258">
    <property type="entry name" value="zf-dskA_traR"/>
    <property type="match status" value="1"/>
</dbReference>
<dbReference type="AlphaFoldDB" id="A0A292YR65"/>
<name>A0A292YR65_9BACL</name>
<dbReference type="GO" id="GO:0008270">
    <property type="term" value="F:zinc ion binding"/>
    <property type="evidence" value="ECO:0007669"/>
    <property type="project" value="UniProtKB-KW"/>
</dbReference>
<dbReference type="RefSeq" id="WP_096182713.1">
    <property type="nucleotide sequence ID" value="NZ_BDUF01000076.1"/>
</dbReference>
<dbReference type="EMBL" id="BDUF01000076">
    <property type="protein sequence ID" value="GAX90985.1"/>
    <property type="molecule type" value="Genomic_DNA"/>
</dbReference>
<keyword evidence="3" id="KW-0862">Zinc</keyword>
<keyword evidence="2" id="KW-0863">Zinc-finger</keyword>
<feature type="zinc finger region" description="dksA C4-type" evidence="4">
    <location>
        <begin position="94"/>
        <end position="118"/>
    </location>
</feature>
<evidence type="ECO:0000256" key="3">
    <source>
        <dbReference type="ARBA" id="ARBA00022833"/>
    </source>
</evidence>